<dbReference type="AlphaFoldDB" id="A0AB39BX74"/>
<gene>
    <name evidence="1" type="ORF">AB3N04_06240</name>
</gene>
<accession>A0AB39BX74</accession>
<dbReference type="InterPro" id="IPR010461">
    <property type="entry name" value="ComK"/>
</dbReference>
<dbReference type="GO" id="GO:0030420">
    <property type="term" value="P:establishment of competence for transformation"/>
    <property type="evidence" value="ECO:0007669"/>
    <property type="project" value="InterPro"/>
</dbReference>
<reference evidence="1" key="1">
    <citation type="submission" date="2024-07" db="EMBL/GenBank/DDBJ databases">
        <title>Identification and characteristics of an arsenic-resistant bacterial isolate, which belongs to a novel species.</title>
        <authorList>
            <person name="Juszczyk A."/>
            <person name="Kowalczyk A."/>
            <person name="Was K."/>
            <person name="Kosowicz W."/>
            <person name="Budzyn A."/>
            <person name="Latowski D."/>
        </authorList>
    </citation>
    <scope>NUCLEOTIDE SEQUENCE</scope>
    <source>
        <strain evidence="1">As8PL</strain>
    </source>
</reference>
<dbReference type="RefSeq" id="WP_368505238.1">
    <property type="nucleotide sequence ID" value="NZ_CP162551.1"/>
</dbReference>
<sequence length="168" mass="19411">MNPTILSHYDINRHTIAIQPALHTDYDTIVLEGDETLFIKESSMSMIKRACIEGGSTYNGRRIAISEITRAQKKVPIPIDPINHIYTFPTHSPERLECSWMFYHHIRSFTPDPNSSTHTLITFRNATQLKISISYPAFERQIQRTSYCILKLTHRSHQPDSLLPQLPH</sequence>
<organism evidence="1">
    <name type="scientific">Alkalihalophilus sp. As8PL</name>
    <dbReference type="NCBI Taxonomy" id="3237103"/>
    <lineage>
        <taxon>Bacteria</taxon>
        <taxon>Bacillati</taxon>
        <taxon>Bacillota</taxon>
        <taxon>Bacilli</taxon>
        <taxon>Bacillales</taxon>
        <taxon>Bacillaceae</taxon>
        <taxon>Alkalihalophilus</taxon>
    </lineage>
</organism>
<evidence type="ECO:0000313" key="1">
    <source>
        <dbReference type="EMBL" id="XDI37911.1"/>
    </source>
</evidence>
<name>A0AB39BX74_9BACI</name>
<dbReference type="EMBL" id="CP162551">
    <property type="protein sequence ID" value="XDI37911.1"/>
    <property type="molecule type" value="Genomic_DNA"/>
</dbReference>
<protein>
    <submittedName>
        <fullName evidence="1">Competence protein ComK</fullName>
    </submittedName>
</protein>
<proteinExistence type="predicted"/>
<dbReference type="Pfam" id="PF06338">
    <property type="entry name" value="ComK"/>
    <property type="match status" value="1"/>
</dbReference>